<dbReference type="FunFam" id="3.40.50.300:FF:000421">
    <property type="entry name" value="Branched-chain amino acid ABC transporter ATP-binding protein"/>
    <property type="match status" value="1"/>
</dbReference>
<dbReference type="OrthoDB" id="9781337at2"/>
<dbReference type="PROSITE" id="PS50893">
    <property type="entry name" value="ABC_TRANSPORTER_2"/>
    <property type="match status" value="1"/>
</dbReference>
<dbReference type="Proteomes" id="UP000036700">
    <property type="component" value="Chromosome"/>
</dbReference>
<dbReference type="KEGG" id="ptx:ABW99_13020"/>
<dbReference type="InterPro" id="IPR032823">
    <property type="entry name" value="BCA_ABC_TP_C"/>
</dbReference>
<evidence type="ECO:0000313" key="7">
    <source>
        <dbReference type="EMBL" id="AKJ68991.1"/>
    </source>
</evidence>
<dbReference type="PANTHER" id="PTHR45772:SF3">
    <property type="entry name" value="ABC TRANSPORTER ATP-BINDING PROTEIN"/>
    <property type="match status" value="1"/>
</dbReference>
<gene>
    <name evidence="7" type="ORF">ABW99_13020</name>
</gene>
<dbReference type="PANTHER" id="PTHR45772">
    <property type="entry name" value="CONSERVED COMPONENT OF ABC TRANSPORTER FOR NATURAL AMINO ACIDS-RELATED"/>
    <property type="match status" value="1"/>
</dbReference>
<keyword evidence="8" id="KW-1185">Reference proteome</keyword>
<reference evidence="8" key="1">
    <citation type="submission" date="2015-06" db="EMBL/GenBank/DDBJ databases">
        <authorList>
            <person name="Lim Y.L."/>
            <person name="Ee R."/>
            <person name="Yong D."/>
            <person name="How K.Y."/>
            <person name="Yin W.F."/>
            <person name="Chan K.G."/>
        </authorList>
    </citation>
    <scope>NUCLEOTIDE SEQUENCE [LARGE SCALE GENOMIC DNA]</scope>
    <source>
        <strain evidence="8">DSM 25325</strain>
    </source>
</reference>
<dbReference type="PATRIC" id="fig|445709.3.peg.2761"/>
<dbReference type="Pfam" id="PF00005">
    <property type="entry name" value="ABC_tran"/>
    <property type="match status" value="1"/>
</dbReference>
<keyword evidence="1" id="KW-0813">Transport</keyword>
<evidence type="ECO:0000256" key="4">
    <source>
        <dbReference type="ARBA" id="ARBA00022741"/>
    </source>
</evidence>
<evidence type="ECO:0000256" key="1">
    <source>
        <dbReference type="ARBA" id="ARBA00022448"/>
    </source>
</evidence>
<name>A0A0G3EW92_9BURK</name>
<dbReference type="CDD" id="cd03219">
    <property type="entry name" value="ABC_Mj1267_LivG_branched"/>
    <property type="match status" value="1"/>
</dbReference>
<keyword evidence="2" id="KW-1003">Cell membrane</keyword>
<dbReference type="GO" id="GO:0016887">
    <property type="term" value="F:ATP hydrolysis activity"/>
    <property type="evidence" value="ECO:0007669"/>
    <property type="project" value="InterPro"/>
</dbReference>
<dbReference type="Pfam" id="PF12399">
    <property type="entry name" value="BCA_ABC_TP_C"/>
    <property type="match status" value="1"/>
</dbReference>
<evidence type="ECO:0000256" key="2">
    <source>
        <dbReference type="ARBA" id="ARBA00022475"/>
    </source>
</evidence>
<evidence type="ECO:0000259" key="6">
    <source>
        <dbReference type="PROSITE" id="PS50893"/>
    </source>
</evidence>
<evidence type="ECO:0000313" key="8">
    <source>
        <dbReference type="Proteomes" id="UP000036700"/>
    </source>
</evidence>
<dbReference type="AlphaFoldDB" id="A0A0G3EW92"/>
<keyword evidence="3" id="KW-0472">Membrane</keyword>
<accession>A0A0G3EW92</accession>
<dbReference type="SUPFAM" id="SSF52540">
    <property type="entry name" value="P-loop containing nucleoside triphosphate hydrolases"/>
    <property type="match status" value="1"/>
</dbReference>
<keyword evidence="5 7" id="KW-0067">ATP-binding</keyword>
<dbReference type="Gene3D" id="3.40.50.300">
    <property type="entry name" value="P-loop containing nucleotide triphosphate hydrolases"/>
    <property type="match status" value="1"/>
</dbReference>
<dbReference type="GO" id="GO:0005886">
    <property type="term" value="C:plasma membrane"/>
    <property type="evidence" value="ECO:0007669"/>
    <property type="project" value="TreeGrafter"/>
</dbReference>
<feature type="domain" description="ABC transporter" evidence="6">
    <location>
        <begin position="4"/>
        <end position="247"/>
    </location>
</feature>
<evidence type="ECO:0000256" key="3">
    <source>
        <dbReference type="ARBA" id="ARBA00022519"/>
    </source>
</evidence>
<dbReference type="InterPro" id="IPR003439">
    <property type="entry name" value="ABC_transporter-like_ATP-bd"/>
</dbReference>
<dbReference type="InterPro" id="IPR027417">
    <property type="entry name" value="P-loop_NTPase"/>
</dbReference>
<dbReference type="GO" id="GO:0005524">
    <property type="term" value="F:ATP binding"/>
    <property type="evidence" value="ECO:0007669"/>
    <property type="project" value="UniProtKB-KW"/>
</dbReference>
<dbReference type="EMBL" id="CP011568">
    <property type="protein sequence ID" value="AKJ68991.1"/>
    <property type="molecule type" value="Genomic_DNA"/>
</dbReference>
<dbReference type="InterPro" id="IPR051120">
    <property type="entry name" value="ABC_AA/LPS_Transport"/>
</dbReference>
<dbReference type="InterPro" id="IPR003593">
    <property type="entry name" value="AAA+_ATPase"/>
</dbReference>
<dbReference type="STRING" id="445709.ABW99_13020"/>
<keyword evidence="4" id="KW-0547">Nucleotide-binding</keyword>
<dbReference type="RefSeq" id="WP_047214888.1">
    <property type="nucleotide sequence ID" value="NZ_CP011568.3"/>
</dbReference>
<evidence type="ECO:0000256" key="5">
    <source>
        <dbReference type="ARBA" id="ARBA00022840"/>
    </source>
</evidence>
<proteinExistence type="predicted"/>
<keyword evidence="3" id="KW-0997">Cell inner membrane</keyword>
<protein>
    <submittedName>
        <fullName evidence="7">ABC transporter ATP-binding protein</fullName>
    </submittedName>
</protein>
<dbReference type="SMART" id="SM00382">
    <property type="entry name" value="AAA"/>
    <property type="match status" value="1"/>
</dbReference>
<organism evidence="7 8">
    <name type="scientific">Pandoraea thiooxydans</name>
    <dbReference type="NCBI Taxonomy" id="445709"/>
    <lineage>
        <taxon>Bacteria</taxon>
        <taxon>Pseudomonadati</taxon>
        <taxon>Pseudomonadota</taxon>
        <taxon>Betaproteobacteria</taxon>
        <taxon>Burkholderiales</taxon>
        <taxon>Burkholderiaceae</taxon>
        <taxon>Pandoraea</taxon>
    </lineage>
</organism>
<sequence>MSLLVVENVSRHFGSLRAVNEVSLTVEPGEMRAVIGPNGAGKTTFFNLISGFFPPSSGRILFDGQDITEMGSHQRVTLGMARTFQITEIFPELTVRDNVRIPVEVEAGYRLSPWLSRAAKARVRERVDELLEMGGLTAKANHVAGELPLGDQRSTEIIMSLALKPRLLLLDEPTAGMGDQETYDVTQLIRDLNRRQGLSMVLIEHDMRVIFQLAQRIMVLAEGQVLAEGTPADIAASEEVQAAYLGKAK</sequence>